<evidence type="ECO:0000259" key="2">
    <source>
        <dbReference type="PROSITE" id="PS50011"/>
    </source>
</evidence>
<dbReference type="PANTHER" id="PTHR44329">
    <property type="entry name" value="SERINE/THREONINE-PROTEIN KINASE TNNI3K-RELATED"/>
    <property type="match status" value="1"/>
</dbReference>
<dbReference type="Proteomes" id="UP000693981">
    <property type="component" value="Unassembled WGS sequence"/>
</dbReference>
<comment type="caution">
    <text evidence="3">The sequence shown here is derived from an EMBL/GenBank/DDBJ whole genome shotgun (WGS) entry which is preliminary data.</text>
</comment>
<dbReference type="InterPro" id="IPR001245">
    <property type="entry name" value="Ser-Thr/Tyr_kinase_cat_dom"/>
</dbReference>
<dbReference type="PROSITE" id="PS50011">
    <property type="entry name" value="PROTEIN_KINASE_DOM"/>
    <property type="match status" value="1"/>
</dbReference>
<reference evidence="3" key="1">
    <citation type="submission" date="2021-02" db="EMBL/GenBank/DDBJ databases">
        <authorList>
            <person name="Palmer J.M."/>
        </authorList>
    </citation>
    <scope>NUCLEOTIDE SEQUENCE</scope>
    <source>
        <strain evidence="3">SCRP23</strain>
    </source>
</reference>
<dbReference type="GO" id="GO:0005524">
    <property type="term" value="F:ATP binding"/>
    <property type="evidence" value="ECO:0007669"/>
    <property type="project" value="InterPro"/>
</dbReference>
<dbReference type="OrthoDB" id="41771at2759"/>
<sequence>MDPAFHDLSAQLAAGRIKTRSALAYRNLLGSSQEMQHLPRSPGWHTRFVPAVKALALLSVCYLVWNVSTTSQLIRSEDLTVSQQQSAAMLRDEVAPVPIAQRIEPTSDLSSGSGSGSQTIETLNDVPKQASSESSGSDVAAAQTVELPSDMSSGEASDAGSVVLAASSSSISDVLSTELSSDSDSSSHKGENSSNAASNLRDNEKTELPSELSSETPTEMPSELPSDLPSEVPSAFPTDDILASQSTPNPYWFQSEAYRDESGCDFSAIVDRFKPDELEINCDNIDMLETGEFIGSGLWRKAYKATWNGRDVVVKRVRDYMLSQSDVLYRHVKEAAAIFPIRNDPNIVGLVGWCNLTIALEYIPTNLDMLLHDTSDPISVRRALEMARDAARSLVQVHNVPGGPIAHGDIKCDQFLIGDDDVLRLNDFNYAMYAGPRRVNSTATSEKCTFHLPYTGKSRWHSPEEMKQLPLDEKIDIYGLSLVMWAMKSRRRPYLMNPMDEAWEGIPKGLRPPVEFMSDYPQAMQNLIIRGWDDDPKKRPTAMEMADEVDRILQAYTEE</sequence>
<dbReference type="InterPro" id="IPR051681">
    <property type="entry name" value="Ser/Thr_Kinases-Pseudokinases"/>
</dbReference>
<evidence type="ECO:0000256" key="1">
    <source>
        <dbReference type="SAM" id="MobiDB-lite"/>
    </source>
</evidence>
<evidence type="ECO:0000313" key="4">
    <source>
        <dbReference type="Proteomes" id="UP000693981"/>
    </source>
</evidence>
<name>A0A8T1WNR6_9STRA</name>
<gene>
    <name evidence="3" type="ORF">PHYBOEH_005669</name>
</gene>
<feature type="domain" description="Protein kinase" evidence="2">
    <location>
        <begin position="288"/>
        <end position="553"/>
    </location>
</feature>
<protein>
    <recommendedName>
        <fullName evidence="2">Protein kinase domain-containing protein</fullName>
    </recommendedName>
</protein>
<dbReference type="InterPro" id="IPR000719">
    <property type="entry name" value="Prot_kinase_dom"/>
</dbReference>
<dbReference type="Pfam" id="PF07714">
    <property type="entry name" value="PK_Tyr_Ser-Thr"/>
    <property type="match status" value="1"/>
</dbReference>
<keyword evidence="4" id="KW-1185">Reference proteome</keyword>
<organism evidence="3 4">
    <name type="scientific">Phytophthora boehmeriae</name>
    <dbReference type="NCBI Taxonomy" id="109152"/>
    <lineage>
        <taxon>Eukaryota</taxon>
        <taxon>Sar</taxon>
        <taxon>Stramenopiles</taxon>
        <taxon>Oomycota</taxon>
        <taxon>Peronosporomycetes</taxon>
        <taxon>Peronosporales</taxon>
        <taxon>Peronosporaceae</taxon>
        <taxon>Phytophthora</taxon>
    </lineage>
</organism>
<dbReference type="AlphaFoldDB" id="A0A8T1WNR6"/>
<dbReference type="GO" id="GO:0004674">
    <property type="term" value="F:protein serine/threonine kinase activity"/>
    <property type="evidence" value="ECO:0007669"/>
    <property type="project" value="TreeGrafter"/>
</dbReference>
<feature type="region of interest" description="Disordered" evidence="1">
    <location>
        <begin position="177"/>
        <end position="241"/>
    </location>
</feature>
<evidence type="ECO:0000313" key="3">
    <source>
        <dbReference type="EMBL" id="KAG7394114.1"/>
    </source>
</evidence>
<accession>A0A8T1WNR6</accession>
<proteinExistence type="predicted"/>
<dbReference type="EMBL" id="JAGDFL010000299">
    <property type="protein sequence ID" value="KAG7394114.1"/>
    <property type="molecule type" value="Genomic_DNA"/>
</dbReference>
<feature type="region of interest" description="Disordered" evidence="1">
    <location>
        <begin position="103"/>
        <end position="140"/>
    </location>
</feature>